<sequence length="63" mass="7031">MPALLATKSASIKPGEMLMYGNEFPIGNKFSSSFVMVKKQGSESRSAKKPRNEKIDHDFMVHT</sequence>
<dbReference type="AlphaFoldDB" id="A0A368U861"/>
<keyword evidence="3" id="KW-1185">Reference proteome</keyword>
<proteinExistence type="predicted"/>
<name>A0A368U861_9GAMM</name>
<feature type="region of interest" description="Disordered" evidence="1">
    <location>
        <begin position="41"/>
        <end position="63"/>
    </location>
</feature>
<evidence type="ECO:0000313" key="2">
    <source>
        <dbReference type="EMBL" id="RCV93368.1"/>
    </source>
</evidence>
<organism evidence="2 3">
    <name type="scientific">Vreelandella rituensis</name>
    <dbReference type="NCBI Taxonomy" id="2282306"/>
    <lineage>
        <taxon>Bacteria</taxon>
        <taxon>Pseudomonadati</taxon>
        <taxon>Pseudomonadota</taxon>
        <taxon>Gammaproteobacteria</taxon>
        <taxon>Oceanospirillales</taxon>
        <taxon>Halomonadaceae</taxon>
        <taxon>Vreelandella</taxon>
    </lineage>
</organism>
<evidence type="ECO:0000256" key="1">
    <source>
        <dbReference type="SAM" id="MobiDB-lite"/>
    </source>
</evidence>
<protein>
    <submittedName>
        <fullName evidence="2">Uncharacterized protein</fullName>
    </submittedName>
</protein>
<accession>A0A368U861</accession>
<reference evidence="2 3" key="1">
    <citation type="submission" date="2018-07" db="EMBL/GenBank/DDBJ databases">
        <title>Halomonas rutogse sp. nov., isolated from Lake TangqianCo on Tibetan Plateau.</title>
        <authorList>
            <person name="Lu H."/>
            <person name="Xing P."/>
            <person name="Wu Q."/>
        </authorList>
    </citation>
    <scope>NUCLEOTIDE SEQUENCE [LARGE SCALE GENOMIC DNA]</scope>
    <source>
        <strain evidence="2 3">TQ8S</strain>
    </source>
</reference>
<evidence type="ECO:0000313" key="3">
    <source>
        <dbReference type="Proteomes" id="UP000253204"/>
    </source>
</evidence>
<dbReference type="Proteomes" id="UP000253204">
    <property type="component" value="Unassembled WGS sequence"/>
</dbReference>
<dbReference type="EMBL" id="QPIJ01000003">
    <property type="protein sequence ID" value="RCV93368.1"/>
    <property type="molecule type" value="Genomic_DNA"/>
</dbReference>
<comment type="caution">
    <text evidence="2">The sequence shown here is derived from an EMBL/GenBank/DDBJ whole genome shotgun (WGS) entry which is preliminary data.</text>
</comment>
<gene>
    <name evidence="2" type="ORF">DU506_03390</name>
</gene>